<accession>A0AAD8PP50</accession>
<dbReference type="EMBL" id="JAHLJV010000085">
    <property type="protein sequence ID" value="KAK1573805.1"/>
    <property type="molecule type" value="Genomic_DNA"/>
</dbReference>
<evidence type="ECO:0000313" key="2">
    <source>
        <dbReference type="Proteomes" id="UP001230504"/>
    </source>
</evidence>
<evidence type="ECO:0000313" key="1">
    <source>
        <dbReference type="EMBL" id="KAK1573805.1"/>
    </source>
</evidence>
<gene>
    <name evidence="1" type="ORF">LY79DRAFT_397355</name>
</gene>
<comment type="caution">
    <text evidence="1">The sequence shown here is derived from an EMBL/GenBank/DDBJ whole genome shotgun (WGS) entry which is preliminary data.</text>
</comment>
<sequence length="162" mass="18485">MTVIPTYHIPVLSIPSITAHGKHFSLQEDRIGSQSKDPFQAVQLVCVCSKHTRPPVFLIPCHQQAYDLQHTKQPSSENLRNARNLNWEHISSDCVQPCDTNTTETEAGGSIPSVLLSEREREREEALQQAWHRAHSFFLFLFLFLFQKNTCPELSLRFSPGD</sequence>
<dbReference type="Proteomes" id="UP001230504">
    <property type="component" value="Unassembled WGS sequence"/>
</dbReference>
<name>A0AAD8PP50_9PEZI</name>
<organism evidence="1 2">
    <name type="scientific">Colletotrichum navitas</name>
    <dbReference type="NCBI Taxonomy" id="681940"/>
    <lineage>
        <taxon>Eukaryota</taxon>
        <taxon>Fungi</taxon>
        <taxon>Dikarya</taxon>
        <taxon>Ascomycota</taxon>
        <taxon>Pezizomycotina</taxon>
        <taxon>Sordariomycetes</taxon>
        <taxon>Hypocreomycetidae</taxon>
        <taxon>Glomerellales</taxon>
        <taxon>Glomerellaceae</taxon>
        <taxon>Colletotrichum</taxon>
        <taxon>Colletotrichum graminicola species complex</taxon>
    </lineage>
</organism>
<protein>
    <submittedName>
        <fullName evidence="1">Uncharacterized protein</fullName>
    </submittedName>
</protein>
<proteinExistence type="predicted"/>
<reference evidence="1" key="1">
    <citation type="submission" date="2021-06" db="EMBL/GenBank/DDBJ databases">
        <title>Comparative genomics, transcriptomics and evolutionary studies reveal genomic signatures of adaptation to plant cell wall in hemibiotrophic fungi.</title>
        <authorList>
            <consortium name="DOE Joint Genome Institute"/>
            <person name="Baroncelli R."/>
            <person name="Diaz J.F."/>
            <person name="Benocci T."/>
            <person name="Peng M."/>
            <person name="Battaglia E."/>
            <person name="Haridas S."/>
            <person name="Andreopoulos W."/>
            <person name="Labutti K."/>
            <person name="Pangilinan J."/>
            <person name="Floch G.L."/>
            <person name="Makela M.R."/>
            <person name="Henrissat B."/>
            <person name="Grigoriev I.V."/>
            <person name="Crouch J.A."/>
            <person name="De Vries R.P."/>
            <person name="Sukno S.A."/>
            <person name="Thon M.R."/>
        </authorList>
    </citation>
    <scope>NUCLEOTIDE SEQUENCE</scope>
    <source>
        <strain evidence="1">CBS 125086</strain>
    </source>
</reference>
<dbReference type="RefSeq" id="XP_060409384.1">
    <property type="nucleotide sequence ID" value="XM_060552989.1"/>
</dbReference>
<keyword evidence="2" id="KW-1185">Reference proteome</keyword>
<dbReference type="GeneID" id="85437229"/>
<dbReference type="AlphaFoldDB" id="A0AAD8PP50"/>